<gene>
    <name evidence="1" type="ORF">SODALDRAFT_360594</name>
</gene>
<name>A0A3N2PUT2_SODAK</name>
<protein>
    <submittedName>
        <fullName evidence="1">Uncharacterized protein</fullName>
    </submittedName>
</protein>
<accession>A0A3N2PUT2</accession>
<organism evidence="1 2">
    <name type="scientific">Sodiomyces alkalinus (strain CBS 110278 / VKM F-3762 / F11)</name>
    <name type="common">Alkaliphilic filamentous fungus</name>
    <dbReference type="NCBI Taxonomy" id="1314773"/>
    <lineage>
        <taxon>Eukaryota</taxon>
        <taxon>Fungi</taxon>
        <taxon>Dikarya</taxon>
        <taxon>Ascomycota</taxon>
        <taxon>Pezizomycotina</taxon>
        <taxon>Sordariomycetes</taxon>
        <taxon>Hypocreomycetidae</taxon>
        <taxon>Glomerellales</taxon>
        <taxon>Plectosphaerellaceae</taxon>
        <taxon>Sodiomyces</taxon>
    </lineage>
</organism>
<dbReference type="AlphaFoldDB" id="A0A3N2PUT2"/>
<dbReference type="EMBL" id="ML119056">
    <property type="protein sequence ID" value="ROT38251.1"/>
    <property type="molecule type" value="Genomic_DNA"/>
</dbReference>
<keyword evidence="2" id="KW-1185">Reference proteome</keyword>
<reference evidence="1 2" key="1">
    <citation type="journal article" date="2018" name="Mol. Ecol.">
        <title>The obligate alkalophilic soda-lake fungus Sodiomyces alkalinus has shifted to a protein diet.</title>
        <authorList>
            <person name="Grum-Grzhimaylo A.A."/>
            <person name="Falkoski D.L."/>
            <person name="van den Heuvel J."/>
            <person name="Valero-Jimenez C.A."/>
            <person name="Min B."/>
            <person name="Choi I.G."/>
            <person name="Lipzen A."/>
            <person name="Daum C.G."/>
            <person name="Aanen D.K."/>
            <person name="Tsang A."/>
            <person name="Henrissat B."/>
            <person name="Bilanenko E.N."/>
            <person name="de Vries R.P."/>
            <person name="van Kan J.A.L."/>
            <person name="Grigoriev I.V."/>
            <person name="Debets A.J.M."/>
        </authorList>
    </citation>
    <scope>NUCLEOTIDE SEQUENCE [LARGE SCALE GENOMIC DNA]</scope>
    <source>
        <strain evidence="1 2">F11</strain>
    </source>
</reference>
<sequence length="261" mass="28782">MVIALSITRAKANMDGREAVNGKAGGQVHVLAVTKRWLENRRSEHWHQSYLQQLSGLRFPAKKASGFASQAWAMRAPPRLLAVQYARPFTKGSYEVGAPHGIWGPYLTPSLLPLAGVVSYSSGRPLPLSSPFSNILSSNPQIVFTNNYPIIYLPWSPPSPLKSVPLLRGKDQLDLRIVTVLTDSPAPTCSPLRRPLPIFDGDITSPWPSPNFLRRNQFELPEQSELSHAPLFLTFLGPPTHATLVSHCLLEYCQCLTLAVA</sequence>
<evidence type="ECO:0000313" key="2">
    <source>
        <dbReference type="Proteomes" id="UP000272025"/>
    </source>
</evidence>
<evidence type="ECO:0000313" key="1">
    <source>
        <dbReference type="EMBL" id="ROT38251.1"/>
    </source>
</evidence>
<dbReference type="Proteomes" id="UP000272025">
    <property type="component" value="Unassembled WGS sequence"/>
</dbReference>
<dbReference type="RefSeq" id="XP_028466057.1">
    <property type="nucleotide sequence ID" value="XM_028614287.1"/>
</dbReference>
<dbReference type="GeneID" id="39582765"/>
<proteinExistence type="predicted"/>